<dbReference type="EMBL" id="SJPT01000002">
    <property type="protein sequence ID" value="TWU25467.1"/>
    <property type="molecule type" value="Genomic_DNA"/>
</dbReference>
<dbReference type="OrthoDB" id="289081at2"/>
<dbReference type="RefSeq" id="WP_146594080.1">
    <property type="nucleotide sequence ID" value="NZ_SJPT01000002.1"/>
</dbReference>
<dbReference type="AlphaFoldDB" id="A0A5C6CPE0"/>
<sequence length="74" mass="7873">MLVLSRKCNQQLTIANDIEVTVLSIKGGRVQLGINAPKHVSIQRAELLLRIDTELGSASNPLLPPAVETKGATA</sequence>
<name>A0A5C6CPE0_9BACT</name>
<keyword evidence="4" id="KW-0678">Repressor</keyword>
<dbReference type="GO" id="GO:0005829">
    <property type="term" value="C:cytosol"/>
    <property type="evidence" value="ECO:0007669"/>
    <property type="project" value="TreeGrafter"/>
</dbReference>
<gene>
    <name evidence="4" type="primary">csrA</name>
    <name evidence="5" type="ORF">Pla52o_17680</name>
</gene>
<dbReference type="GO" id="GO:0006109">
    <property type="term" value="P:regulation of carbohydrate metabolic process"/>
    <property type="evidence" value="ECO:0007669"/>
    <property type="project" value="InterPro"/>
</dbReference>
<dbReference type="InterPro" id="IPR003751">
    <property type="entry name" value="CsrA"/>
</dbReference>
<evidence type="ECO:0000256" key="2">
    <source>
        <dbReference type="ARBA" id="ARBA00022845"/>
    </source>
</evidence>
<dbReference type="GO" id="GO:0006402">
    <property type="term" value="P:mRNA catabolic process"/>
    <property type="evidence" value="ECO:0007669"/>
    <property type="project" value="InterPro"/>
</dbReference>
<evidence type="ECO:0000256" key="4">
    <source>
        <dbReference type="HAMAP-Rule" id="MF_00167"/>
    </source>
</evidence>
<keyword evidence="6" id="KW-1185">Reference proteome</keyword>
<dbReference type="InterPro" id="IPR036107">
    <property type="entry name" value="CsrA_sf"/>
</dbReference>
<accession>A0A5C6CPE0</accession>
<dbReference type="NCBIfam" id="TIGR00202">
    <property type="entry name" value="csrA"/>
    <property type="match status" value="1"/>
</dbReference>
<dbReference type="Gene3D" id="2.60.40.4380">
    <property type="entry name" value="Translational regulator CsrA"/>
    <property type="match status" value="1"/>
</dbReference>
<keyword evidence="4" id="KW-1005">Bacterial flagellum biogenesis</keyword>
<dbReference type="HAMAP" id="MF_00167">
    <property type="entry name" value="CsrA"/>
    <property type="match status" value="1"/>
</dbReference>
<dbReference type="PANTHER" id="PTHR34984">
    <property type="entry name" value="CARBON STORAGE REGULATOR"/>
    <property type="match status" value="1"/>
</dbReference>
<organism evidence="5 6">
    <name type="scientific">Novipirellula galeiformis</name>
    <dbReference type="NCBI Taxonomy" id="2528004"/>
    <lineage>
        <taxon>Bacteria</taxon>
        <taxon>Pseudomonadati</taxon>
        <taxon>Planctomycetota</taxon>
        <taxon>Planctomycetia</taxon>
        <taxon>Pirellulales</taxon>
        <taxon>Pirellulaceae</taxon>
        <taxon>Novipirellula</taxon>
    </lineage>
</organism>
<comment type="function">
    <text evidence="4">A translational regulator that binds mRNA to regulate translation initiation and/or mRNA stability. Usually binds in the 5'-UTR at or near the Shine-Dalgarno sequence preventing ribosome-binding, thus repressing translation. Its main target seems to be the major flagellin gene, while its function is anatagonized by FliW.</text>
</comment>
<comment type="caution">
    <text evidence="5">The sequence shown here is derived from an EMBL/GenBank/DDBJ whole genome shotgun (WGS) entry which is preliminary data.</text>
</comment>
<keyword evidence="1 4" id="KW-0963">Cytoplasm</keyword>
<evidence type="ECO:0000313" key="5">
    <source>
        <dbReference type="EMBL" id="TWU25467.1"/>
    </source>
</evidence>
<proteinExistence type="inferred from homology"/>
<dbReference type="NCBIfam" id="NF002469">
    <property type="entry name" value="PRK01712.1"/>
    <property type="match status" value="1"/>
</dbReference>
<reference evidence="5 6" key="1">
    <citation type="submission" date="2019-02" db="EMBL/GenBank/DDBJ databases">
        <title>Deep-cultivation of Planctomycetes and their phenomic and genomic characterization uncovers novel biology.</title>
        <authorList>
            <person name="Wiegand S."/>
            <person name="Jogler M."/>
            <person name="Boedeker C."/>
            <person name="Pinto D."/>
            <person name="Vollmers J."/>
            <person name="Rivas-Marin E."/>
            <person name="Kohn T."/>
            <person name="Peeters S.H."/>
            <person name="Heuer A."/>
            <person name="Rast P."/>
            <person name="Oberbeckmann S."/>
            <person name="Bunk B."/>
            <person name="Jeske O."/>
            <person name="Meyerdierks A."/>
            <person name="Storesund J.E."/>
            <person name="Kallscheuer N."/>
            <person name="Luecker S."/>
            <person name="Lage O.M."/>
            <person name="Pohl T."/>
            <person name="Merkel B.J."/>
            <person name="Hornburger P."/>
            <person name="Mueller R.-W."/>
            <person name="Bruemmer F."/>
            <person name="Labrenz M."/>
            <person name="Spormann A.M."/>
            <person name="Op Den Camp H."/>
            <person name="Overmann J."/>
            <person name="Amann R."/>
            <person name="Jetten M.S.M."/>
            <person name="Mascher T."/>
            <person name="Medema M.H."/>
            <person name="Devos D.P."/>
            <person name="Kaster A.-K."/>
            <person name="Ovreas L."/>
            <person name="Rohde M."/>
            <person name="Galperin M.Y."/>
            <person name="Jogler C."/>
        </authorList>
    </citation>
    <scope>NUCLEOTIDE SEQUENCE [LARGE SCALE GENOMIC DNA]</scope>
    <source>
        <strain evidence="5 6">Pla52o</strain>
    </source>
</reference>
<dbReference type="GO" id="GO:0044781">
    <property type="term" value="P:bacterial-type flagellum organization"/>
    <property type="evidence" value="ECO:0007669"/>
    <property type="project" value="UniProtKB-KW"/>
</dbReference>
<comment type="similarity">
    <text evidence="4">Belongs to the CsrA/RsmA family.</text>
</comment>
<evidence type="ECO:0000313" key="6">
    <source>
        <dbReference type="Proteomes" id="UP000316304"/>
    </source>
</evidence>
<dbReference type="GO" id="GO:1902208">
    <property type="term" value="P:regulation of bacterial-type flagellum assembly"/>
    <property type="evidence" value="ECO:0007669"/>
    <property type="project" value="UniProtKB-UniRule"/>
</dbReference>
<evidence type="ECO:0000256" key="1">
    <source>
        <dbReference type="ARBA" id="ARBA00022490"/>
    </source>
</evidence>
<dbReference type="Proteomes" id="UP000316304">
    <property type="component" value="Unassembled WGS sequence"/>
</dbReference>
<comment type="subunit">
    <text evidence="4">Homodimer; the beta-strands of each monomer intercalate to form a hydrophobic core, while the alpha-helices form wings that extend away from the core.</text>
</comment>
<protein>
    <recommendedName>
        <fullName evidence="4">Translational regulator CsrA</fullName>
    </recommendedName>
</protein>
<dbReference type="Pfam" id="PF02599">
    <property type="entry name" value="CsrA"/>
    <property type="match status" value="1"/>
</dbReference>
<dbReference type="PANTHER" id="PTHR34984:SF1">
    <property type="entry name" value="CARBON STORAGE REGULATOR"/>
    <property type="match status" value="1"/>
</dbReference>
<dbReference type="GO" id="GO:0045947">
    <property type="term" value="P:negative regulation of translational initiation"/>
    <property type="evidence" value="ECO:0007669"/>
    <property type="project" value="UniProtKB-UniRule"/>
</dbReference>
<comment type="subcellular location">
    <subcellularLocation>
        <location evidence="4">Cytoplasm</location>
    </subcellularLocation>
</comment>
<dbReference type="GO" id="GO:0048027">
    <property type="term" value="F:mRNA 5'-UTR binding"/>
    <property type="evidence" value="ECO:0007669"/>
    <property type="project" value="UniProtKB-UniRule"/>
</dbReference>
<keyword evidence="2 4" id="KW-0810">Translation regulation</keyword>
<evidence type="ECO:0000256" key="3">
    <source>
        <dbReference type="ARBA" id="ARBA00022884"/>
    </source>
</evidence>
<keyword evidence="3 4" id="KW-0694">RNA-binding</keyword>
<dbReference type="SUPFAM" id="SSF117130">
    <property type="entry name" value="CsrA-like"/>
    <property type="match status" value="1"/>
</dbReference>